<dbReference type="Proteomes" id="UP000286415">
    <property type="component" value="Unassembled WGS sequence"/>
</dbReference>
<feature type="compositionally biased region" description="Low complexity" evidence="1">
    <location>
        <begin position="45"/>
        <end position="112"/>
    </location>
</feature>
<feature type="region of interest" description="Disordered" evidence="1">
    <location>
        <begin position="39"/>
        <end position="148"/>
    </location>
</feature>
<proteinExistence type="predicted"/>
<reference evidence="3 4" key="1">
    <citation type="journal article" date="2018" name="Biotechnol. Adv.">
        <title>Improved genomic resources and new bioinformatic workflow for the carcinogenic parasite Clonorchis sinensis: Biotechnological implications.</title>
        <authorList>
            <person name="Wang D."/>
            <person name="Korhonen P.K."/>
            <person name="Gasser R.B."/>
            <person name="Young N.D."/>
        </authorList>
    </citation>
    <scope>NUCLEOTIDE SEQUENCE [LARGE SCALE GENOMIC DNA]</scope>
    <source>
        <strain evidence="3">Cs-k2</strain>
    </source>
</reference>
<comment type="caution">
    <text evidence="3">The sequence shown here is derived from an EMBL/GenBank/DDBJ whole genome shotgun (WGS) entry which is preliminary data.</text>
</comment>
<protein>
    <submittedName>
        <fullName evidence="3">Uncharacterized protein</fullName>
    </submittedName>
</protein>
<evidence type="ECO:0000313" key="4">
    <source>
        <dbReference type="Proteomes" id="UP000286415"/>
    </source>
</evidence>
<organism evidence="3 4">
    <name type="scientific">Clonorchis sinensis</name>
    <name type="common">Chinese liver fluke</name>
    <dbReference type="NCBI Taxonomy" id="79923"/>
    <lineage>
        <taxon>Eukaryota</taxon>
        <taxon>Metazoa</taxon>
        <taxon>Spiralia</taxon>
        <taxon>Lophotrochozoa</taxon>
        <taxon>Platyhelminthes</taxon>
        <taxon>Trematoda</taxon>
        <taxon>Digenea</taxon>
        <taxon>Opisthorchiida</taxon>
        <taxon>Opisthorchiata</taxon>
        <taxon>Opisthorchiidae</taxon>
        <taxon>Clonorchis</taxon>
    </lineage>
</organism>
<dbReference type="AlphaFoldDB" id="A0A8T1LXG2"/>
<dbReference type="OrthoDB" id="10386022at2759"/>
<feature type="chain" id="PRO_5035895787" evidence="2">
    <location>
        <begin position="24"/>
        <end position="499"/>
    </location>
</feature>
<gene>
    <name evidence="3" type="ORF">CSKR_113307</name>
</gene>
<evidence type="ECO:0000313" key="3">
    <source>
        <dbReference type="EMBL" id="KAG5441817.1"/>
    </source>
</evidence>
<feature type="compositionally biased region" description="Acidic residues" evidence="1">
    <location>
        <begin position="113"/>
        <end position="145"/>
    </location>
</feature>
<feature type="signal peptide" evidence="2">
    <location>
        <begin position="1"/>
        <end position="23"/>
    </location>
</feature>
<evidence type="ECO:0000256" key="1">
    <source>
        <dbReference type="SAM" id="MobiDB-lite"/>
    </source>
</evidence>
<keyword evidence="2" id="KW-0732">Signal</keyword>
<evidence type="ECO:0000256" key="2">
    <source>
        <dbReference type="SAM" id="SignalP"/>
    </source>
</evidence>
<reference evidence="3 4" key="2">
    <citation type="journal article" date="2021" name="Genomics">
        <title>High-quality reference genome for Clonorchis sinensis.</title>
        <authorList>
            <person name="Young N.D."/>
            <person name="Stroehlein A.J."/>
            <person name="Kinkar L."/>
            <person name="Wang T."/>
            <person name="Sohn W.M."/>
            <person name="Chang B.C.H."/>
            <person name="Kaur P."/>
            <person name="Weisz D."/>
            <person name="Dudchenko O."/>
            <person name="Aiden E.L."/>
            <person name="Korhonen P.K."/>
            <person name="Gasser R.B."/>
        </authorList>
    </citation>
    <scope>NUCLEOTIDE SEQUENCE [LARGE SCALE GENOMIC DNA]</scope>
    <source>
        <strain evidence="3">Cs-k2</strain>
    </source>
</reference>
<accession>A0A8T1LXG2</accession>
<dbReference type="EMBL" id="NIRI02000076">
    <property type="protein sequence ID" value="KAG5441817.1"/>
    <property type="molecule type" value="Genomic_DNA"/>
</dbReference>
<sequence>MIRKTDSCLPVWVLSLFIIHTASVPIAYDHYDVPIFGTPRPVPPSGTTAGTTPQTTTTRTTTTTLTTTTGPQTTTTLTTTPTTTISTTTITPTTTTGISATTSTTYPPISSPEVDEEEESEDEENLETEPDEDTEQDDEAPSEPDELSRADKLEEILSAGDVDKLCGAALPFKNYEMNSRCYNKTGSCSFQNLKYQFPLPDLSSSTQWNNVTATEYVKAWLKQNNLSHYIPAICVDDILETASCDTTAIGHFYFHVHPTVNISLRRTEIMDVLPTPPKSYCMRLTAPDFHYRQSMACDYSLPLKAVGPNDKLAEILSAGDVNKQCEAALPFKNYEMNSQCYNRTGSCVFQSLKYQFPLPDPNLSTQWNNSTAAEYVKDWLKQNDLSYHIPALCVDDILETASCDTTAIGHFYFHVHPTVNISLRRMEIMDVLPMPPKSYCMRLTAAVFHSRQVTACDYPLPLKVIDLTPNEASSTSVFVGAVGVSLVVMLCDFIRTFLI</sequence>
<keyword evidence="4" id="KW-1185">Reference proteome</keyword>
<name>A0A8T1LXG2_CLOSI</name>